<dbReference type="AlphaFoldDB" id="A0A382DNW3"/>
<sequence>MTIESLLKPDDRVIMISGASRGIGAAIAKHLVAEGYQLSLGVR</sequence>
<feature type="non-terminal residue" evidence="1">
    <location>
        <position position="43"/>
    </location>
</feature>
<dbReference type="InterPro" id="IPR036291">
    <property type="entry name" value="NAD(P)-bd_dom_sf"/>
</dbReference>
<gene>
    <name evidence="1" type="ORF">METZ01_LOCUS192285</name>
</gene>
<name>A0A382DNW3_9ZZZZ</name>
<organism evidence="1">
    <name type="scientific">marine metagenome</name>
    <dbReference type="NCBI Taxonomy" id="408172"/>
    <lineage>
        <taxon>unclassified sequences</taxon>
        <taxon>metagenomes</taxon>
        <taxon>ecological metagenomes</taxon>
    </lineage>
</organism>
<accession>A0A382DNW3</accession>
<dbReference type="EMBL" id="UINC01040072">
    <property type="protein sequence ID" value="SVB39431.1"/>
    <property type="molecule type" value="Genomic_DNA"/>
</dbReference>
<evidence type="ECO:0000313" key="1">
    <source>
        <dbReference type="EMBL" id="SVB39431.1"/>
    </source>
</evidence>
<dbReference type="SUPFAM" id="SSF51735">
    <property type="entry name" value="NAD(P)-binding Rossmann-fold domains"/>
    <property type="match status" value="1"/>
</dbReference>
<dbReference type="Gene3D" id="3.40.50.720">
    <property type="entry name" value="NAD(P)-binding Rossmann-like Domain"/>
    <property type="match status" value="1"/>
</dbReference>
<proteinExistence type="predicted"/>
<evidence type="ECO:0008006" key="2">
    <source>
        <dbReference type="Google" id="ProtNLM"/>
    </source>
</evidence>
<protein>
    <recommendedName>
        <fullName evidence="2">3-oxoacyl-ACP reductase</fullName>
    </recommendedName>
</protein>
<reference evidence="1" key="1">
    <citation type="submission" date="2018-05" db="EMBL/GenBank/DDBJ databases">
        <authorList>
            <person name="Lanie J.A."/>
            <person name="Ng W.-L."/>
            <person name="Kazmierczak K.M."/>
            <person name="Andrzejewski T.M."/>
            <person name="Davidsen T.M."/>
            <person name="Wayne K.J."/>
            <person name="Tettelin H."/>
            <person name="Glass J.I."/>
            <person name="Rusch D."/>
            <person name="Podicherti R."/>
            <person name="Tsui H.-C.T."/>
            <person name="Winkler M.E."/>
        </authorList>
    </citation>
    <scope>NUCLEOTIDE SEQUENCE</scope>
</reference>